<evidence type="ECO:0000313" key="2">
    <source>
        <dbReference type="EMBL" id="CDJ69344.1"/>
    </source>
</evidence>
<dbReference type="GeneID" id="25476890"/>
<evidence type="ECO:0000313" key="3">
    <source>
        <dbReference type="Proteomes" id="UP000030754"/>
    </source>
</evidence>
<sequence>MIAPADVVWRGDVGVTYADPDEVLEPGALTVAYPLYSVDSELSTESSNRQWTCRLLPCLPPLGLVAASVGLQLGAALLLLAAATNGMRLHGLLPNILDPELPSIYIYVLQRDPKTYAWCLAFVLVALLLIFTFAVAVAGAVAIYLGCCKWAKVLRALSIVQSLICLATTVTCGAWLCGYAVAQSAQRTPAVVAFMVPFNYGTLLFVKTHEHIIRAAGAMTAAATAASARAARATCHDTAAGAATTCFALLVSWAVTFLLVQGAIGGLAPPVFGAPAALLSVACLLCLNFGCLGRWQFAGLMGLFGAAALVAAVAWAAAKETYVVNYSNRAHKESSLLAQLKTLVNLAQWATALGHEVGVAGLVQMAAMQVFLCLYPATLMFARAFGPKINAYRRKRRQQKRDRELCEAVAHAAAHQPHAHAVIETCATPVITTPVGPPPPPATLPLPPQCLPPQKILVPPPPHAVLP</sequence>
<feature type="transmembrane region" description="Helical" evidence="1">
    <location>
        <begin position="62"/>
        <end position="83"/>
    </location>
</feature>
<dbReference type="EMBL" id="HG725702">
    <property type="protein sequence ID" value="CDJ69344.1"/>
    <property type="molecule type" value="Genomic_DNA"/>
</dbReference>
<keyword evidence="1" id="KW-0472">Membrane</keyword>
<dbReference type="AlphaFoldDB" id="U6N3M3"/>
<gene>
    <name evidence="2" type="ORF">ENH_00067560</name>
</gene>
<organism evidence="2 3">
    <name type="scientific">Eimeria necatrix</name>
    <dbReference type="NCBI Taxonomy" id="51315"/>
    <lineage>
        <taxon>Eukaryota</taxon>
        <taxon>Sar</taxon>
        <taxon>Alveolata</taxon>
        <taxon>Apicomplexa</taxon>
        <taxon>Conoidasida</taxon>
        <taxon>Coccidia</taxon>
        <taxon>Eucoccidiorida</taxon>
        <taxon>Eimeriorina</taxon>
        <taxon>Eimeriidae</taxon>
        <taxon>Eimeria</taxon>
    </lineage>
</organism>
<proteinExistence type="predicted"/>
<dbReference type="Proteomes" id="UP000030754">
    <property type="component" value="Unassembled WGS sequence"/>
</dbReference>
<feature type="transmembrane region" description="Helical" evidence="1">
    <location>
        <begin position="188"/>
        <end position="206"/>
    </location>
</feature>
<feature type="transmembrane region" description="Helical" evidence="1">
    <location>
        <begin position="115"/>
        <end position="145"/>
    </location>
</feature>
<evidence type="ECO:0000256" key="1">
    <source>
        <dbReference type="SAM" id="Phobius"/>
    </source>
</evidence>
<feature type="transmembrane region" description="Helical" evidence="1">
    <location>
        <begin position="157"/>
        <end position="182"/>
    </location>
</feature>
<reference evidence="2" key="1">
    <citation type="submission" date="2013-10" db="EMBL/GenBank/DDBJ databases">
        <title>Genomic analysis of the causative agents of coccidiosis in chickens.</title>
        <authorList>
            <person name="Reid A.J."/>
            <person name="Blake D."/>
            <person name="Billington K."/>
            <person name="Browne H."/>
            <person name="Dunn M."/>
            <person name="Hung S."/>
            <person name="Kawahara F."/>
            <person name="Miranda-Saavedra D."/>
            <person name="Mourier T."/>
            <person name="Nagra H."/>
            <person name="Otto T.D."/>
            <person name="Rawlings N."/>
            <person name="Sanchez A."/>
            <person name="Sanders M."/>
            <person name="Subramaniam C."/>
            <person name="Tay Y."/>
            <person name="Dear P."/>
            <person name="Doerig C."/>
            <person name="Gruber A."/>
            <person name="Parkinson J."/>
            <person name="Shirley M."/>
            <person name="Wan K.L."/>
            <person name="Berriman M."/>
            <person name="Tomley F."/>
            <person name="Pain A."/>
        </authorList>
    </citation>
    <scope>NUCLEOTIDE SEQUENCE [LARGE SCALE GENOMIC DNA]</scope>
    <source>
        <strain evidence="2">Houghton</strain>
    </source>
</reference>
<feature type="transmembrane region" description="Helical" evidence="1">
    <location>
        <begin position="239"/>
        <end position="260"/>
    </location>
</feature>
<keyword evidence="1" id="KW-0812">Transmembrane</keyword>
<feature type="transmembrane region" description="Helical" evidence="1">
    <location>
        <begin position="366"/>
        <end position="386"/>
    </location>
</feature>
<dbReference type="VEuPathDB" id="ToxoDB:ENH_00067560"/>
<reference evidence="2" key="2">
    <citation type="submission" date="2013-10" db="EMBL/GenBank/DDBJ databases">
        <authorList>
            <person name="Aslett M."/>
        </authorList>
    </citation>
    <scope>NUCLEOTIDE SEQUENCE [LARGE SCALE GENOMIC DNA]</scope>
    <source>
        <strain evidence="2">Houghton</strain>
    </source>
</reference>
<dbReference type="OrthoDB" id="346934at2759"/>
<keyword evidence="3" id="KW-1185">Reference proteome</keyword>
<protein>
    <submittedName>
        <fullName evidence="2">Uncharacterized protein</fullName>
    </submittedName>
</protein>
<accession>U6N3M3</accession>
<dbReference type="RefSeq" id="XP_013437811.1">
    <property type="nucleotide sequence ID" value="XM_013582357.1"/>
</dbReference>
<name>U6N3M3_9EIME</name>
<keyword evidence="1" id="KW-1133">Transmembrane helix</keyword>
<feature type="transmembrane region" description="Helical" evidence="1">
    <location>
        <begin position="272"/>
        <end position="290"/>
    </location>
</feature>
<feature type="transmembrane region" description="Helical" evidence="1">
    <location>
        <begin position="297"/>
        <end position="318"/>
    </location>
</feature>